<evidence type="ECO:0000313" key="3">
    <source>
        <dbReference type="Proteomes" id="UP000061457"/>
    </source>
</evidence>
<evidence type="ECO:0000256" key="1">
    <source>
        <dbReference type="SAM" id="Phobius"/>
    </source>
</evidence>
<dbReference type="KEGG" id="pphe:PP2015_3567"/>
<keyword evidence="1" id="KW-0812">Transmembrane</keyword>
<dbReference type="Proteomes" id="UP000061457">
    <property type="component" value="Chromosome II"/>
</dbReference>
<proteinExistence type="predicted"/>
<dbReference type="Pfam" id="PF16316">
    <property type="entry name" value="DUF4956"/>
    <property type="match status" value="1"/>
</dbReference>
<gene>
    <name evidence="2" type="ORF">PP2015_3567</name>
</gene>
<protein>
    <recommendedName>
        <fullName evidence="4">DUF4956 domain-containing protein</fullName>
    </recommendedName>
</protein>
<dbReference type="STRING" id="161398.PP2015_3567"/>
<organism evidence="2 3">
    <name type="scientific">Pseudoalteromonas phenolica</name>
    <dbReference type="NCBI Taxonomy" id="161398"/>
    <lineage>
        <taxon>Bacteria</taxon>
        <taxon>Pseudomonadati</taxon>
        <taxon>Pseudomonadota</taxon>
        <taxon>Gammaproteobacteria</taxon>
        <taxon>Alteromonadales</taxon>
        <taxon>Pseudoalteromonadaceae</taxon>
        <taxon>Pseudoalteromonas</taxon>
    </lineage>
</organism>
<dbReference type="AlphaFoldDB" id="A0A0S2K747"/>
<accession>A0A0S2K747</accession>
<dbReference type="InterPro" id="IPR032531">
    <property type="entry name" value="DUF4956"/>
</dbReference>
<dbReference type="EMBL" id="CP013188">
    <property type="protein sequence ID" value="ALO44041.1"/>
    <property type="molecule type" value="Genomic_DNA"/>
</dbReference>
<feature type="transmembrane region" description="Helical" evidence="1">
    <location>
        <begin position="70"/>
        <end position="99"/>
    </location>
</feature>
<feature type="transmembrane region" description="Helical" evidence="1">
    <location>
        <begin position="111"/>
        <end position="143"/>
    </location>
</feature>
<evidence type="ECO:0008006" key="4">
    <source>
        <dbReference type="Google" id="ProtNLM"/>
    </source>
</evidence>
<keyword evidence="1" id="KW-0472">Membrane</keyword>
<keyword evidence="3" id="KW-1185">Reference proteome</keyword>
<reference evidence="2 3" key="1">
    <citation type="submission" date="2015-11" db="EMBL/GenBank/DDBJ databases">
        <authorList>
            <person name="Zhang Y."/>
            <person name="Guo Z."/>
        </authorList>
    </citation>
    <scope>NUCLEOTIDE SEQUENCE [LARGE SCALE GENOMIC DNA]</scope>
    <source>
        <strain evidence="2 3">KCTC 12086</strain>
    </source>
</reference>
<keyword evidence="1" id="KW-1133">Transmembrane helix</keyword>
<sequence>MIMETVDPLLIAFLPKDIRSMFFPYASVQLGALILNLLMGFIMASIIGFHFRKYASAFCNRQDFSRLFPLLMLTVILIITVVKASLALALGLVGALSIVRFRTPIKEPEELVYLFLNIGVAVALGAGQTLAAIVACVVTLLLVTWVKKRHSKDVQENGLFLSLNYRSDDPVVNIAISDVKNILEQYVDRLELRRFDTGEQHFDAAFFISIKEAKQIDEFMHTLKQKYQGINISLLEQHNIAGV</sequence>
<dbReference type="PATRIC" id="fig|161398.10.peg.3636"/>
<evidence type="ECO:0000313" key="2">
    <source>
        <dbReference type="EMBL" id="ALO44041.1"/>
    </source>
</evidence>
<name>A0A0S2K747_9GAMM</name>
<feature type="transmembrane region" description="Helical" evidence="1">
    <location>
        <begin position="22"/>
        <end position="49"/>
    </location>
</feature>